<dbReference type="Proteomes" id="UP001172386">
    <property type="component" value="Unassembled WGS sequence"/>
</dbReference>
<evidence type="ECO:0000313" key="2">
    <source>
        <dbReference type="Proteomes" id="UP001172386"/>
    </source>
</evidence>
<keyword evidence="2" id="KW-1185">Reference proteome</keyword>
<sequence length="222" mass="24568">MGGMELSELDGANRMGPTFGAMCLSGVKAAEQALEVFETRKAECAERCYKDAQVPMSKLDCNVSIYFRSVAGATRDNTLSYCDYASSLALPLTCRAAYYKATKWKAQQYSMTDLLQIELWPCYDGAGQANDYLKQPLVNRDYFASHLCLRVRATTKFSNAMMKGKRGKHCLSRNDKQSSRLTRFCIDCGISSGRYPPGTTFDFGGVSFGGLEERSWGGLSSM</sequence>
<reference evidence="1" key="1">
    <citation type="submission" date="2022-10" db="EMBL/GenBank/DDBJ databases">
        <title>Culturing micro-colonial fungi from biological soil crusts in the Mojave desert and describing Neophaeococcomyces mojavensis, and introducing the new genera and species Taxawa tesnikishii.</title>
        <authorList>
            <person name="Kurbessoian T."/>
            <person name="Stajich J.E."/>
        </authorList>
    </citation>
    <scope>NUCLEOTIDE SEQUENCE</scope>
    <source>
        <strain evidence="1">JES_112</strain>
    </source>
</reference>
<protein>
    <submittedName>
        <fullName evidence="1">Uncharacterized protein</fullName>
    </submittedName>
</protein>
<organism evidence="1 2">
    <name type="scientific">Neophaeococcomyces mojaviensis</name>
    <dbReference type="NCBI Taxonomy" id="3383035"/>
    <lineage>
        <taxon>Eukaryota</taxon>
        <taxon>Fungi</taxon>
        <taxon>Dikarya</taxon>
        <taxon>Ascomycota</taxon>
        <taxon>Pezizomycotina</taxon>
        <taxon>Eurotiomycetes</taxon>
        <taxon>Chaetothyriomycetidae</taxon>
        <taxon>Chaetothyriales</taxon>
        <taxon>Chaetothyriales incertae sedis</taxon>
        <taxon>Neophaeococcomyces</taxon>
    </lineage>
</organism>
<gene>
    <name evidence="1" type="ORF">H2198_002450</name>
</gene>
<name>A0ACC3ADW9_9EURO</name>
<accession>A0ACC3ADW9</accession>
<proteinExistence type="predicted"/>
<dbReference type="EMBL" id="JAPDRQ010000030">
    <property type="protein sequence ID" value="KAJ9660514.1"/>
    <property type="molecule type" value="Genomic_DNA"/>
</dbReference>
<comment type="caution">
    <text evidence="1">The sequence shown here is derived from an EMBL/GenBank/DDBJ whole genome shotgun (WGS) entry which is preliminary data.</text>
</comment>
<evidence type="ECO:0000313" key="1">
    <source>
        <dbReference type="EMBL" id="KAJ9660514.1"/>
    </source>
</evidence>